<evidence type="ECO:0000256" key="2">
    <source>
        <dbReference type="SAM" id="SignalP"/>
    </source>
</evidence>
<keyword evidence="1 2" id="KW-0732">Signal</keyword>
<dbReference type="InterPro" id="IPR038404">
    <property type="entry name" value="TRAP_DctP_sf"/>
</dbReference>
<comment type="caution">
    <text evidence="3">The sequence shown here is derived from an EMBL/GenBank/DDBJ whole genome shotgun (WGS) entry which is preliminary data.</text>
</comment>
<dbReference type="PATRIC" id="fig|1429043.3.peg.4551"/>
<dbReference type="InterPro" id="IPR018389">
    <property type="entry name" value="DctP_fam"/>
</dbReference>
<dbReference type="STRING" id="1429043.X474_21480"/>
<dbReference type="Gene3D" id="3.40.190.170">
    <property type="entry name" value="Bacterial extracellular solute-binding protein, family 7"/>
    <property type="match status" value="1"/>
</dbReference>
<gene>
    <name evidence="3" type="ORF">X474_21480</name>
</gene>
<dbReference type="InParanoid" id="A0A0D2JR62"/>
<reference evidence="3 4" key="1">
    <citation type="submission" date="2013-11" db="EMBL/GenBank/DDBJ databases">
        <title>Metagenomic analysis of a methanogenic consortium involved in long chain n-alkane degradation.</title>
        <authorList>
            <person name="Davidova I.A."/>
            <person name="Callaghan A.V."/>
            <person name="Wawrik B."/>
            <person name="Pruitt S."/>
            <person name="Marks C."/>
            <person name="Duncan K.E."/>
            <person name="Suflita J.M."/>
        </authorList>
    </citation>
    <scope>NUCLEOTIDE SEQUENCE [LARGE SCALE GENOMIC DNA]</scope>
    <source>
        <strain evidence="3 4">SPR</strain>
    </source>
</reference>
<evidence type="ECO:0000313" key="4">
    <source>
        <dbReference type="Proteomes" id="UP000032233"/>
    </source>
</evidence>
<dbReference type="PANTHER" id="PTHR33376:SF15">
    <property type="entry name" value="BLL6794 PROTEIN"/>
    <property type="match status" value="1"/>
</dbReference>
<accession>A0A0D2JR62</accession>
<sequence>MESVMKVKTRFLGVLLAIALAAGFMCATPAAADESKFHIKFSTWHPPVSREVKTVWIPMLEELKKRSNGRITYTLYAGGALGKGPAHYDIVKNGLSDMGYFTATWTPGRFPLTDTLSLATWVNGKDIAADIGNEMNKKVLNKEFKDVKVLELNGCIQAFMWTKKPVRTMEDLKGMKIRAPGGHQTNYIKALGAEPVFMPLGDVYLALETGTIDGLVTCAPLVLAYKLHEVAKNGVVATFGCVSEGVVMNKKSWERCPDDLKPIIEEVAGNPYKTTHGLNREVYATMMKEIKDKGVNLYELPAEEQARWSKAFQQETKKWVAELEKKGLPAKDTVKMYNKIAEAHGTSCVAFPAEWK</sequence>
<dbReference type="EMBL" id="AZAC01000036">
    <property type="protein sequence ID" value="KIX11970.1"/>
    <property type="molecule type" value="Genomic_DNA"/>
</dbReference>
<dbReference type="NCBIfam" id="NF037995">
    <property type="entry name" value="TRAP_S1"/>
    <property type="match status" value="1"/>
</dbReference>
<feature type="signal peptide" evidence="2">
    <location>
        <begin position="1"/>
        <end position="32"/>
    </location>
</feature>
<feature type="chain" id="PRO_5002245111" evidence="2">
    <location>
        <begin position="33"/>
        <end position="356"/>
    </location>
</feature>
<dbReference type="Proteomes" id="UP000032233">
    <property type="component" value="Unassembled WGS sequence"/>
</dbReference>
<evidence type="ECO:0000313" key="3">
    <source>
        <dbReference type="EMBL" id="KIX11970.1"/>
    </source>
</evidence>
<dbReference type="CDD" id="cd13665">
    <property type="entry name" value="PBP2_TRAP_Dctp3_4"/>
    <property type="match status" value="1"/>
</dbReference>
<proteinExistence type="predicted"/>
<dbReference type="AlphaFoldDB" id="A0A0D2JR62"/>
<keyword evidence="4" id="KW-1185">Reference proteome</keyword>
<name>A0A0D2JR62_9BACT</name>
<dbReference type="PANTHER" id="PTHR33376">
    <property type="match status" value="1"/>
</dbReference>
<dbReference type="Pfam" id="PF03480">
    <property type="entry name" value="DctP"/>
    <property type="match status" value="1"/>
</dbReference>
<protein>
    <submittedName>
        <fullName evidence="3">ABC transporter substrate-binding protein</fullName>
    </submittedName>
</protein>
<evidence type="ECO:0000256" key="1">
    <source>
        <dbReference type="ARBA" id="ARBA00022729"/>
    </source>
</evidence>
<dbReference type="SUPFAM" id="SSF53850">
    <property type="entry name" value="Periplasmic binding protein-like II"/>
    <property type="match status" value="1"/>
</dbReference>
<dbReference type="GO" id="GO:0055085">
    <property type="term" value="P:transmembrane transport"/>
    <property type="evidence" value="ECO:0007669"/>
    <property type="project" value="InterPro"/>
</dbReference>
<organism evidence="3 4">
    <name type="scientific">Dethiosulfatarculus sandiegensis</name>
    <dbReference type="NCBI Taxonomy" id="1429043"/>
    <lineage>
        <taxon>Bacteria</taxon>
        <taxon>Pseudomonadati</taxon>
        <taxon>Thermodesulfobacteriota</taxon>
        <taxon>Desulfarculia</taxon>
        <taxon>Desulfarculales</taxon>
        <taxon>Desulfarculaceae</taxon>
        <taxon>Dethiosulfatarculus</taxon>
    </lineage>
</organism>